<evidence type="ECO:0000313" key="4">
    <source>
        <dbReference type="Proteomes" id="UP000295399"/>
    </source>
</evidence>
<organism evidence="3 4">
    <name type="scientific">Rhodothalassium salexigens DSM 2132</name>
    <dbReference type="NCBI Taxonomy" id="1188247"/>
    <lineage>
        <taxon>Bacteria</taxon>
        <taxon>Pseudomonadati</taxon>
        <taxon>Pseudomonadota</taxon>
        <taxon>Alphaproteobacteria</taxon>
        <taxon>Rhodothalassiales</taxon>
        <taxon>Rhodothalassiaceae</taxon>
        <taxon>Rhodothalassium</taxon>
    </lineage>
</organism>
<sequence length="258" mass="26679">MTADLFSLKDKVAIITGSSRGIGRAVAERMAEAGARVVISSRKGEACAAVADAIRAQGGEAAAIPCNIAEDAALEALVAQTHDVFGPVDILVCNAAANPVYGPMTDVDDAAFDKVLHNNVKQNVKLAHLCLPDMAATGDGAVIIVSSIAGYSGSKSLGVYAISKAADFQIARNLAVEWSPKGIRANCIAPGLIKTDFARALWENPKALSYVEHLTPLGRMGEPDDIAGVAVFLASPAARYISGQTITVDGGMTIGDPF</sequence>
<feature type="domain" description="Ketoreductase" evidence="2">
    <location>
        <begin position="11"/>
        <end position="169"/>
    </location>
</feature>
<dbReference type="InterPro" id="IPR020904">
    <property type="entry name" value="Sc_DH/Rdtase_CS"/>
</dbReference>
<dbReference type="Pfam" id="PF13561">
    <property type="entry name" value="adh_short_C2"/>
    <property type="match status" value="1"/>
</dbReference>
<protein>
    <submittedName>
        <fullName evidence="3">NAD(P)-dependent dehydrogenase (Short-subunit alcohol dehydrogenase family)</fullName>
    </submittedName>
</protein>
<gene>
    <name evidence="3" type="ORF">EV659_1019</name>
</gene>
<dbReference type="PANTHER" id="PTHR43943:SF2">
    <property type="entry name" value="DEHYDROGENASE_REDUCTASE 4"/>
    <property type="match status" value="1"/>
</dbReference>
<dbReference type="FunFam" id="3.40.50.720:FF:000084">
    <property type="entry name" value="Short-chain dehydrogenase reductase"/>
    <property type="match status" value="1"/>
</dbReference>
<dbReference type="InParanoid" id="A0A4R2PVA7"/>
<dbReference type="InterPro" id="IPR036291">
    <property type="entry name" value="NAD(P)-bd_dom_sf"/>
</dbReference>
<dbReference type="InterPro" id="IPR057326">
    <property type="entry name" value="KR_dom"/>
</dbReference>
<dbReference type="PRINTS" id="PR00081">
    <property type="entry name" value="GDHRDH"/>
</dbReference>
<evidence type="ECO:0000256" key="1">
    <source>
        <dbReference type="ARBA" id="ARBA00006484"/>
    </source>
</evidence>
<reference evidence="3 4" key="1">
    <citation type="submission" date="2019-03" db="EMBL/GenBank/DDBJ databases">
        <title>Genomic Encyclopedia of Type Strains, Phase IV (KMG-IV): sequencing the most valuable type-strain genomes for metagenomic binning, comparative biology and taxonomic classification.</title>
        <authorList>
            <person name="Goeker M."/>
        </authorList>
    </citation>
    <scope>NUCLEOTIDE SEQUENCE [LARGE SCALE GENOMIC DNA]</scope>
    <source>
        <strain evidence="3 4">DSM 2132</strain>
    </source>
</reference>
<keyword evidence="4" id="KW-1185">Reference proteome</keyword>
<dbReference type="Proteomes" id="UP000295399">
    <property type="component" value="Unassembled WGS sequence"/>
</dbReference>
<dbReference type="FunCoup" id="A0A4R2PVA7">
    <property type="interactions" value="98"/>
</dbReference>
<evidence type="ECO:0000259" key="2">
    <source>
        <dbReference type="SMART" id="SM00822"/>
    </source>
</evidence>
<dbReference type="PROSITE" id="PS00061">
    <property type="entry name" value="ADH_SHORT"/>
    <property type="match status" value="1"/>
</dbReference>
<dbReference type="AlphaFoldDB" id="A0A4R2PVA7"/>
<dbReference type="OrthoDB" id="9780084at2"/>
<comment type="similarity">
    <text evidence="1">Belongs to the short-chain dehydrogenases/reductases (SDR) family.</text>
</comment>
<dbReference type="InterPro" id="IPR002347">
    <property type="entry name" value="SDR_fam"/>
</dbReference>
<dbReference type="PANTHER" id="PTHR43943">
    <property type="entry name" value="DEHYDROGENASE/REDUCTASE (SDR FAMILY) MEMBER 4"/>
    <property type="match status" value="1"/>
</dbReference>
<comment type="caution">
    <text evidence="3">The sequence shown here is derived from an EMBL/GenBank/DDBJ whole genome shotgun (WGS) entry which is preliminary data.</text>
</comment>
<dbReference type="SMART" id="SM00822">
    <property type="entry name" value="PKS_KR"/>
    <property type="match status" value="1"/>
</dbReference>
<accession>A0A4R2PVA7</accession>
<dbReference type="EMBL" id="SLXO01000001">
    <property type="protein sequence ID" value="TCP38115.1"/>
    <property type="molecule type" value="Genomic_DNA"/>
</dbReference>
<dbReference type="RefSeq" id="WP_132706339.1">
    <property type="nucleotide sequence ID" value="NZ_JACIGF010000001.1"/>
</dbReference>
<evidence type="ECO:0000313" key="3">
    <source>
        <dbReference type="EMBL" id="TCP38115.1"/>
    </source>
</evidence>
<proteinExistence type="inferred from homology"/>
<name>A0A4R2PVA7_RHOSA</name>
<dbReference type="SUPFAM" id="SSF51735">
    <property type="entry name" value="NAD(P)-binding Rossmann-fold domains"/>
    <property type="match status" value="1"/>
</dbReference>
<dbReference type="NCBIfam" id="NF005559">
    <property type="entry name" value="PRK07231.1"/>
    <property type="match status" value="1"/>
</dbReference>
<dbReference type="Gene3D" id="3.40.50.720">
    <property type="entry name" value="NAD(P)-binding Rossmann-like Domain"/>
    <property type="match status" value="1"/>
</dbReference>